<gene>
    <name evidence="1" type="ORF">LR48_Vigan06g110600</name>
</gene>
<accession>A0A0L9USD9</accession>
<proteinExistence type="predicted"/>
<dbReference type="EMBL" id="CM003376">
    <property type="protein sequence ID" value="KOM45800.1"/>
    <property type="molecule type" value="Genomic_DNA"/>
</dbReference>
<organism evidence="1 2">
    <name type="scientific">Phaseolus angularis</name>
    <name type="common">Azuki bean</name>
    <name type="synonym">Vigna angularis</name>
    <dbReference type="NCBI Taxonomy" id="3914"/>
    <lineage>
        <taxon>Eukaryota</taxon>
        <taxon>Viridiplantae</taxon>
        <taxon>Streptophyta</taxon>
        <taxon>Embryophyta</taxon>
        <taxon>Tracheophyta</taxon>
        <taxon>Spermatophyta</taxon>
        <taxon>Magnoliopsida</taxon>
        <taxon>eudicotyledons</taxon>
        <taxon>Gunneridae</taxon>
        <taxon>Pentapetalae</taxon>
        <taxon>rosids</taxon>
        <taxon>fabids</taxon>
        <taxon>Fabales</taxon>
        <taxon>Fabaceae</taxon>
        <taxon>Papilionoideae</taxon>
        <taxon>50 kb inversion clade</taxon>
        <taxon>NPAAA clade</taxon>
        <taxon>indigoferoid/millettioid clade</taxon>
        <taxon>Phaseoleae</taxon>
        <taxon>Vigna</taxon>
    </lineage>
</organism>
<dbReference type="Gramene" id="KOM45800">
    <property type="protein sequence ID" value="KOM45800"/>
    <property type="gene ID" value="LR48_Vigan06g110600"/>
</dbReference>
<reference evidence="2" key="1">
    <citation type="journal article" date="2015" name="Proc. Natl. Acad. Sci. U.S.A.">
        <title>Genome sequencing of adzuki bean (Vigna angularis) provides insight into high starch and low fat accumulation and domestication.</title>
        <authorList>
            <person name="Yang K."/>
            <person name="Tian Z."/>
            <person name="Chen C."/>
            <person name="Luo L."/>
            <person name="Zhao B."/>
            <person name="Wang Z."/>
            <person name="Yu L."/>
            <person name="Li Y."/>
            <person name="Sun Y."/>
            <person name="Li W."/>
            <person name="Chen Y."/>
            <person name="Li Y."/>
            <person name="Zhang Y."/>
            <person name="Ai D."/>
            <person name="Zhao J."/>
            <person name="Shang C."/>
            <person name="Ma Y."/>
            <person name="Wu B."/>
            <person name="Wang M."/>
            <person name="Gao L."/>
            <person name="Sun D."/>
            <person name="Zhang P."/>
            <person name="Guo F."/>
            <person name="Wang W."/>
            <person name="Li Y."/>
            <person name="Wang J."/>
            <person name="Varshney R.K."/>
            <person name="Wang J."/>
            <person name="Ling H.Q."/>
            <person name="Wan P."/>
        </authorList>
    </citation>
    <scope>NUCLEOTIDE SEQUENCE</scope>
    <source>
        <strain evidence="2">cv. Jingnong 6</strain>
    </source>
</reference>
<dbReference type="AlphaFoldDB" id="A0A0L9USD9"/>
<dbReference type="Proteomes" id="UP000053144">
    <property type="component" value="Chromosome 6"/>
</dbReference>
<protein>
    <submittedName>
        <fullName evidence="1">Uncharacterized protein</fullName>
    </submittedName>
</protein>
<sequence>MRINSIKSNQRNRERGEAAVDNTRPTLWWWLVPPAASWACARNDIVDESSEKRCFSLAHERRQERVAQWSAKTSTMIGVAGDAFGQVEGPSRRLARWWQGARVQEGFLI</sequence>
<evidence type="ECO:0000313" key="2">
    <source>
        <dbReference type="Proteomes" id="UP000053144"/>
    </source>
</evidence>
<evidence type="ECO:0000313" key="1">
    <source>
        <dbReference type="EMBL" id="KOM45800.1"/>
    </source>
</evidence>
<name>A0A0L9USD9_PHAAN</name>